<dbReference type="SMART" id="SM00382">
    <property type="entry name" value="AAA"/>
    <property type="match status" value="1"/>
</dbReference>
<accession>G7Z6E8</accession>
<feature type="transmembrane region" description="Helical" evidence="12">
    <location>
        <begin position="545"/>
        <end position="570"/>
    </location>
</feature>
<gene>
    <name evidence="14" type="ordered locus">AZOLI_1176</name>
</gene>
<dbReference type="Pfam" id="PF12704">
    <property type="entry name" value="MacB_PCD"/>
    <property type="match status" value="1"/>
</dbReference>
<dbReference type="Gene3D" id="3.40.50.300">
    <property type="entry name" value="P-loop containing nucleotide triphosphate hydrolases"/>
    <property type="match status" value="1"/>
</dbReference>
<dbReference type="HOGENOM" id="CLU_000604_78_2_5"/>
<dbReference type="PROSITE" id="PS00211">
    <property type="entry name" value="ABC_TRANSPORTER_1"/>
    <property type="match status" value="1"/>
</dbReference>
<name>G7Z6E8_AZOL4</name>
<dbReference type="AlphaFoldDB" id="G7Z6E8"/>
<dbReference type="PROSITE" id="PS50893">
    <property type="entry name" value="ABC_TRANSPORTER_2"/>
    <property type="match status" value="1"/>
</dbReference>
<evidence type="ECO:0000256" key="12">
    <source>
        <dbReference type="SAM" id="Phobius"/>
    </source>
</evidence>
<feature type="transmembrane region" description="Helical" evidence="12">
    <location>
        <begin position="297"/>
        <end position="317"/>
    </location>
</feature>
<dbReference type="EMBL" id="FQ311868">
    <property type="protein sequence ID" value="CBS86499.1"/>
    <property type="molecule type" value="Genomic_DNA"/>
</dbReference>
<dbReference type="InterPro" id="IPR003439">
    <property type="entry name" value="ABC_transporter-like_ATP-bd"/>
</dbReference>
<dbReference type="STRING" id="862719.AZOLI_1176"/>
<keyword evidence="3" id="KW-1003">Cell membrane</keyword>
<keyword evidence="2" id="KW-0813">Transport</keyword>
<evidence type="ECO:0000256" key="6">
    <source>
        <dbReference type="ARBA" id="ARBA00022741"/>
    </source>
</evidence>
<proteinExistence type="inferred from homology"/>
<evidence type="ECO:0000256" key="7">
    <source>
        <dbReference type="ARBA" id="ARBA00022840"/>
    </source>
</evidence>
<evidence type="ECO:0000313" key="14">
    <source>
        <dbReference type="EMBL" id="CBS86499.1"/>
    </source>
</evidence>
<dbReference type="GO" id="GO:0098796">
    <property type="term" value="C:membrane protein complex"/>
    <property type="evidence" value="ECO:0007669"/>
    <property type="project" value="UniProtKB-ARBA"/>
</dbReference>
<dbReference type="KEGG" id="ali:AZOLI_1176"/>
<evidence type="ECO:0000256" key="10">
    <source>
        <dbReference type="ARBA" id="ARBA00038388"/>
    </source>
</evidence>
<keyword evidence="9 12" id="KW-0472">Membrane</keyword>
<keyword evidence="7 14" id="KW-0067">ATP-binding</keyword>
<dbReference type="GO" id="GO:0005524">
    <property type="term" value="F:ATP binding"/>
    <property type="evidence" value="ECO:0007669"/>
    <property type="project" value="UniProtKB-KW"/>
</dbReference>
<evidence type="ECO:0000256" key="11">
    <source>
        <dbReference type="SAM" id="MobiDB-lite"/>
    </source>
</evidence>
<organism evidence="14 15">
    <name type="scientific">Azospirillum lipoferum (strain 4B)</name>
    <dbReference type="NCBI Taxonomy" id="862719"/>
    <lineage>
        <taxon>Bacteria</taxon>
        <taxon>Pseudomonadati</taxon>
        <taxon>Pseudomonadota</taxon>
        <taxon>Alphaproteobacteria</taxon>
        <taxon>Rhodospirillales</taxon>
        <taxon>Azospirillaceae</taxon>
        <taxon>Azospirillum</taxon>
    </lineage>
</organism>
<dbReference type="Pfam" id="PF00005">
    <property type="entry name" value="ABC_tran"/>
    <property type="match status" value="1"/>
</dbReference>
<evidence type="ECO:0000256" key="1">
    <source>
        <dbReference type="ARBA" id="ARBA00004429"/>
    </source>
</evidence>
<protein>
    <submittedName>
        <fullName evidence="14">ABC transporter, ATP-binding and permease domains</fullName>
    </submittedName>
</protein>
<sequence length="668" mass="69454">MEDRRRPPAQNRVPAVSGPLLVLEDIRKTYGGDGGVAVEVLRGVSLSIEAGEFVAIVGSSGSGKSTLMNIIGGLDRPTSGRYRIGGQDVTALEGDDRAALRRDGFGFVFQQYHLIPGTTAQENVELPGRYSGLPAALRESRAAELLGRLGLAERLHHRPNQLSGGQQQRVSIARALMNDAPVILADEPTGALDSASGAEVMALLRELSAAGRTVILITHDHKIAEAAGRVIEMRDGRIVADSGHSIQPPAQLPAEPPAHASPTPPARGAGGASLWMDAAEALSAALRSLAANGFRTALTLLGIVIGVASVIALLAIGEGAKQAVMARVGALGVNLVFVLAGSGDPRLPATPLTEADGEAILRLPNVESVMPFLAMPVMVRHGNIDLRTEGLATSASLPLTHRWPVAKGTFFTGADERAGAAVAVLGHSVAERLFPRGETPLGKHVLVNNIPFLVTGVMAQKGDLTGNQSTDDWVFVPLSTGVQRLIGKPDLEMILVSVHDVGRIGQTREAIHALLSKRHGQEDFQIHDVTARIQAAEETQDTMTLLLGCAAVITLLVGGIGVMNIMLVSVTERTREIGIRMAVGARAADIERQFLMEAALVAGLGGLAGVALGLAGGAVVGVLAMPVVFTATAIAGAVTSAVLTGIVFGLMPARRAARLDPVTALASD</sequence>
<keyword evidence="15" id="KW-1185">Reference proteome</keyword>
<feature type="region of interest" description="Disordered" evidence="11">
    <location>
        <begin position="242"/>
        <end position="270"/>
    </location>
</feature>
<comment type="subcellular location">
    <subcellularLocation>
        <location evidence="1">Cell inner membrane</location>
        <topology evidence="1">Multi-pass membrane protein</topology>
    </subcellularLocation>
</comment>
<evidence type="ECO:0000259" key="13">
    <source>
        <dbReference type="PROSITE" id="PS50893"/>
    </source>
</evidence>
<evidence type="ECO:0000256" key="3">
    <source>
        <dbReference type="ARBA" id="ARBA00022475"/>
    </source>
</evidence>
<keyword evidence="4" id="KW-0997">Cell inner membrane</keyword>
<dbReference type="InterPro" id="IPR027417">
    <property type="entry name" value="P-loop_NTPase"/>
</dbReference>
<evidence type="ECO:0000313" key="15">
    <source>
        <dbReference type="Proteomes" id="UP000005667"/>
    </source>
</evidence>
<feature type="transmembrane region" description="Helical" evidence="12">
    <location>
        <begin position="324"/>
        <end position="343"/>
    </location>
</feature>
<dbReference type="InterPro" id="IPR003593">
    <property type="entry name" value="AAA+_ATPase"/>
</dbReference>
<evidence type="ECO:0000256" key="5">
    <source>
        <dbReference type="ARBA" id="ARBA00022692"/>
    </source>
</evidence>
<dbReference type="InterPro" id="IPR015854">
    <property type="entry name" value="ABC_transpr_LolD-like"/>
</dbReference>
<dbReference type="PANTHER" id="PTHR24220:SF86">
    <property type="entry name" value="ABC TRANSPORTER ABCH.1"/>
    <property type="match status" value="1"/>
</dbReference>
<feature type="domain" description="ABC transporter" evidence="13">
    <location>
        <begin position="21"/>
        <end position="260"/>
    </location>
</feature>
<comment type="similarity">
    <text evidence="10">Belongs to the ABC transporter superfamily. Macrolide exporter (TC 3.A.1.122) family.</text>
</comment>
<dbReference type="InterPro" id="IPR003838">
    <property type="entry name" value="ABC3_permease_C"/>
</dbReference>
<evidence type="ECO:0000256" key="4">
    <source>
        <dbReference type="ARBA" id="ARBA00022519"/>
    </source>
</evidence>
<dbReference type="GO" id="GO:0005886">
    <property type="term" value="C:plasma membrane"/>
    <property type="evidence" value="ECO:0007669"/>
    <property type="project" value="UniProtKB-SubCell"/>
</dbReference>
<dbReference type="Pfam" id="PF02687">
    <property type="entry name" value="FtsX"/>
    <property type="match status" value="1"/>
</dbReference>
<dbReference type="GO" id="GO:0016887">
    <property type="term" value="F:ATP hydrolysis activity"/>
    <property type="evidence" value="ECO:0007669"/>
    <property type="project" value="InterPro"/>
</dbReference>
<dbReference type="PANTHER" id="PTHR24220">
    <property type="entry name" value="IMPORT ATP-BINDING PROTEIN"/>
    <property type="match status" value="1"/>
</dbReference>
<keyword evidence="5 12" id="KW-0812">Transmembrane</keyword>
<dbReference type="Proteomes" id="UP000005667">
    <property type="component" value="Chromosome"/>
</dbReference>
<dbReference type="FunFam" id="3.40.50.300:FF:000032">
    <property type="entry name" value="Export ABC transporter ATP-binding protein"/>
    <property type="match status" value="1"/>
</dbReference>
<feature type="transmembrane region" description="Helical" evidence="12">
    <location>
        <begin position="598"/>
        <end position="623"/>
    </location>
</feature>
<evidence type="ECO:0000256" key="9">
    <source>
        <dbReference type="ARBA" id="ARBA00023136"/>
    </source>
</evidence>
<feature type="transmembrane region" description="Helical" evidence="12">
    <location>
        <begin position="629"/>
        <end position="651"/>
    </location>
</feature>
<keyword evidence="8 12" id="KW-1133">Transmembrane helix</keyword>
<dbReference type="InterPro" id="IPR025857">
    <property type="entry name" value="MacB_PCD"/>
</dbReference>
<dbReference type="InterPro" id="IPR017911">
    <property type="entry name" value="MacB-like_ATP-bd"/>
</dbReference>
<dbReference type="InterPro" id="IPR017871">
    <property type="entry name" value="ABC_transporter-like_CS"/>
</dbReference>
<evidence type="ECO:0000256" key="2">
    <source>
        <dbReference type="ARBA" id="ARBA00022448"/>
    </source>
</evidence>
<keyword evidence="6" id="KW-0547">Nucleotide-binding</keyword>
<reference evidence="15" key="1">
    <citation type="journal article" date="2011" name="PLoS Genet.">
        <title>Azospirillum genomes reveal transition of bacteria from aquatic to terrestrial environments.</title>
        <authorList>
            <person name="Wisniewski-Dye F."/>
            <person name="Borziak K."/>
            <person name="Khalsa-Moyers G."/>
            <person name="Alexandre G."/>
            <person name="Sukharnikov L.O."/>
            <person name="Wuichet K."/>
            <person name="Hurst G.B."/>
            <person name="McDonald W.H."/>
            <person name="Robertson J.S."/>
            <person name="Barbe V."/>
            <person name="Calteau A."/>
            <person name="Rouy Z."/>
            <person name="Mangenot S."/>
            <person name="Prigent-Combaret C."/>
            <person name="Normand P."/>
            <person name="Boyer M."/>
            <person name="Siguier P."/>
            <person name="Dessaux Y."/>
            <person name="Elmerich C."/>
            <person name="Condemine G."/>
            <person name="Krishnen G."/>
            <person name="Kennedy I."/>
            <person name="Paterson A.H."/>
            <person name="Gonzalez V."/>
            <person name="Mavingui P."/>
            <person name="Zhulin I.B."/>
        </authorList>
    </citation>
    <scope>NUCLEOTIDE SEQUENCE [LARGE SCALE GENOMIC DNA]</scope>
    <source>
        <strain evidence="15">4B</strain>
    </source>
</reference>
<evidence type="ECO:0000256" key="8">
    <source>
        <dbReference type="ARBA" id="ARBA00022989"/>
    </source>
</evidence>
<dbReference type="GO" id="GO:0022857">
    <property type="term" value="F:transmembrane transporter activity"/>
    <property type="evidence" value="ECO:0007669"/>
    <property type="project" value="UniProtKB-ARBA"/>
</dbReference>
<dbReference type="CDD" id="cd03255">
    <property type="entry name" value="ABC_MJ0796_LolCDE_FtsE"/>
    <property type="match status" value="1"/>
</dbReference>
<dbReference type="SUPFAM" id="SSF52540">
    <property type="entry name" value="P-loop containing nucleoside triphosphate hydrolases"/>
    <property type="match status" value="1"/>
</dbReference>